<gene>
    <name evidence="9" type="ORF">HY220_03865</name>
</gene>
<dbReference type="EMBL" id="JACQCQ010000013">
    <property type="protein sequence ID" value="MBI3627845.1"/>
    <property type="molecule type" value="Genomic_DNA"/>
</dbReference>
<dbReference type="SMART" id="SM00518">
    <property type="entry name" value="AP2Ec"/>
    <property type="match status" value="1"/>
</dbReference>
<name>A0A9D6LUF9_9BACT</name>
<evidence type="ECO:0000256" key="7">
    <source>
        <dbReference type="ARBA" id="ARBA00023204"/>
    </source>
</evidence>
<dbReference type="Proteomes" id="UP000808388">
    <property type="component" value="Unassembled WGS sequence"/>
</dbReference>
<dbReference type="GO" id="GO:0008081">
    <property type="term" value="F:phosphoric diester hydrolase activity"/>
    <property type="evidence" value="ECO:0007669"/>
    <property type="project" value="TreeGrafter"/>
</dbReference>
<comment type="caution">
    <text evidence="9">The sequence shown here is derived from an EMBL/GenBank/DDBJ whole genome shotgun (WGS) entry which is preliminary data.</text>
</comment>
<dbReference type="Gene3D" id="3.20.20.150">
    <property type="entry name" value="Divalent-metal-dependent TIM barrel enzymes"/>
    <property type="match status" value="1"/>
</dbReference>
<comment type="cofactor">
    <cofactor evidence="1">
        <name>Zn(2+)</name>
        <dbReference type="ChEBI" id="CHEBI:29105"/>
    </cofactor>
</comment>
<dbReference type="GO" id="GO:0003906">
    <property type="term" value="F:DNA-(apurinic or apyrimidinic site) endonuclease activity"/>
    <property type="evidence" value="ECO:0007669"/>
    <property type="project" value="TreeGrafter"/>
</dbReference>
<evidence type="ECO:0000256" key="5">
    <source>
        <dbReference type="ARBA" id="ARBA00022801"/>
    </source>
</evidence>
<dbReference type="PANTHER" id="PTHR21445:SF0">
    <property type="entry name" value="APURINIC-APYRIMIDINIC ENDONUCLEASE"/>
    <property type="match status" value="1"/>
</dbReference>
<accession>A0A9D6LUF9</accession>
<dbReference type="AlphaFoldDB" id="A0A9D6LUF9"/>
<evidence type="ECO:0000256" key="1">
    <source>
        <dbReference type="ARBA" id="ARBA00001947"/>
    </source>
</evidence>
<evidence type="ECO:0000256" key="3">
    <source>
        <dbReference type="ARBA" id="ARBA00022723"/>
    </source>
</evidence>
<keyword evidence="6" id="KW-0862">Zinc</keyword>
<feature type="domain" description="Xylose isomerase-like TIM barrel" evidence="8">
    <location>
        <begin position="20"/>
        <end position="270"/>
    </location>
</feature>
<dbReference type="CDD" id="cd00019">
    <property type="entry name" value="AP2Ec"/>
    <property type="match status" value="1"/>
</dbReference>
<evidence type="ECO:0000256" key="4">
    <source>
        <dbReference type="ARBA" id="ARBA00022763"/>
    </source>
</evidence>
<dbReference type="InterPro" id="IPR036237">
    <property type="entry name" value="Xyl_isomerase-like_sf"/>
</dbReference>
<organism evidence="9 10">
    <name type="scientific">Candidatus Sungiibacteriota bacterium</name>
    <dbReference type="NCBI Taxonomy" id="2750080"/>
    <lineage>
        <taxon>Bacteria</taxon>
        <taxon>Candidatus Sungiibacteriota</taxon>
    </lineage>
</organism>
<dbReference type="SUPFAM" id="SSF51658">
    <property type="entry name" value="Xylose isomerase-like"/>
    <property type="match status" value="1"/>
</dbReference>
<evidence type="ECO:0000256" key="6">
    <source>
        <dbReference type="ARBA" id="ARBA00022833"/>
    </source>
</evidence>
<dbReference type="InterPro" id="IPR018246">
    <property type="entry name" value="AP_endonuc_F2_Zn_BS"/>
</dbReference>
<keyword evidence="3" id="KW-0479">Metal-binding</keyword>
<evidence type="ECO:0000313" key="9">
    <source>
        <dbReference type="EMBL" id="MBI3627845.1"/>
    </source>
</evidence>
<dbReference type="PANTHER" id="PTHR21445">
    <property type="entry name" value="ENDONUCLEASE IV ENDODEOXYRIBONUCLEASE IV"/>
    <property type="match status" value="1"/>
</dbReference>
<evidence type="ECO:0000256" key="2">
    <source>
        <dbReference type="ARBA" id="ARBA00005340"/>
    </source>
</evidence>
<sequence>MKRPKLGAHVSVAGKLSNGIERAQSIGAECIQIFGASPKQWAVRGHEARDIEDFKKAREAAGIGPVYLHAAYLVNLCSPDSSSRQKSEVNLADHLKIASAIGAEGLIFHIGSGKEMPKDKALAIVVESIQRILLHVPGLAQLVIENSAGGGQKIGGNPEEIGEILSRVKSSRLKVCWDTAHAFESGIIEEYDAKRTKGMAKRLDQAFGMDALVAMHINDSKTAFNSRHDRHENIGQGHIGLEGFKVLAREKLFADAAWILEVPGFDGTGPDKKNIEILHSLFVRSR</sequence>
<dbReference type="InterPro" id="IPR001719">
    <property type="entry name" value="AP_endonuc_2"/>
</dbReference>
<dbReference type="GO" id="GO:0006284">
    <property type="term" value="P:base-excision repair"/>
    <property type="evidence" value="ECO:0007669"/>
    <property type="project" value="TreeGrafter"/>
</dbReference>
<proteinExistence type="inferred from homology"/>
<dbReference type="InterPro" id="IPR013022">
    <property type="entry name" value="Xyl_isomerase-like_TIM-brl"/>
</dbReference>
<protein>
    <submittedName>
        <fullName evidence="9">Deoxyribonuclease IV</fullName>
    </submittedName>
</protein>
<dbReference type="Pfam" id="PF01261">
    <property type="entry name" value="AP_endonuc_2"/>
    <property type="match status" value="1"/>
</dbReference>
<dbReference type="GO" id="GO:0003677">
    <property type="term" value="F:DNA binding"/>
    <property type="evidence" value="ECO:0007669"/>
    <property type="project" value="InterPro"/>
</dbReference>
<evidence type="ECO:0000313" key="10">
    <source>
        <dbReference type="Proteomes" id="UP000808388"/>
    </source>
</evidence>
<reference evidence="9" key="1">
    <citation type="submission" date="2020-07" db="EMBL/GenBank/DDBJ databases">
        <title>Huge and variable diversity of episymbiotic CPR bacteria and DPANN archaea in groundwater ecosystems.</title>
        <authorList>
            <person name="He C.Y."/>
            <person name="Keren R."/>
            <person name="Whittaker M."/>
            <person name="Farag I.F."/>
            <person name="Doudna J."/>
            <person name="Cate J.H.D."/>
            <person name="Banfield J.F."/>
        </authorList>
    </citation>
    <scope>NUCLEOTIDE SEQUENCE</scope>
    <source>
        <strain evidence="9">NC_groundwater_972_Pr1_S-0.2um_49_27</strain>
    </source>
</reference>
<keyword evidence="4" id="KW-0227">DNA damage</keyword>
<dbReference type="NCBIfam" id="TIGR00587">
    <property type="entry name" value="nfo"/>
    <property type="match status" value="1"/>
</dbReference>
<keyword evidence="5" id="KW-0378">Hydrolase</keyword>
<dbReference type="GO" id="GO:0008270">
    <property type="term" value="F:zinc ion binding"/>
    <property type="evidence" value="ECO:0007669"/>
    <property type="project" value="InterPro"/>
</dbReference>
<dbReference type="PROSITE" id="PS51432">
    <property type="entry name" value="AP_NUCLEASE_F2_4"/>
    <property type="match status" value="1"/>
</dbReference>
<keyword evidence="7" id="KW-0234">DNA repair</keyword>
<comment type="similarity">
    <text evidence="2">Belongs to the AP endonuclease 2 family.</text>
</comment>
<evidence type="ECO:0000259" key="8">
    <source>
        <dbReference type="Pfam" id="PF01261"/>
    </source>
</evidence>
<dbReference type="PROSITE" id="PS00731">
    <property type="entry name" value="AP_NUCLEASE_F2_3"/>
    <property type="match status" value="1"/>
</dbReference>